<reference evidence="2" key="1">
    <citation type="submission" date="2023-07" db="EMBL/GenBank/DDBJ databases">
        <authorList>
            <consortium name="AG Swart"/>
            <person name="Singh M."/>
            <person name="Singh A."/>
            <person name="Seah K."/>
            <person name="Emmerich C."/>
        </authorList>
    </citation>
    <scope>NUCLEOTIDE SEQUENCE</scope>
    <source>
        <strain evidence="2">DP1</strain>
    </source>
</reference>
<keyword evidence="3" id="KW-1185">Reference proteome</keyword>
<evidence type="ECO:0000313" key="3">
    <source>
        <dbReference type="Proteomes" id="UP001295684"/>
    </source>
</evidence>
<gene>
    <name evidence="2" type="ORF">ECRASSUSDP1_LOCUS25095</name>
</gene>
<organism evidence="2 3">
    <name type="scientific">Euplotes crassus</name>
    <dbReference type="NCBI Taxonomy" id="5936"/>
    <lineage>
        <taxon>Eukaryota</taxon>
        <taxon>Sar</taxon>
        <taxon>Alveolata</taxon>
        <taxon>Ciliophora</taxon>
        <taxon>Intramacronucleata</taxon>
        <taxon>Spirotrichea</taxon>
        <taxon>Hypotrichia</taxon>
        <taxon>Euplotida</taxon>
        <taxon>Euplotidae</taxon>
        <taxon>Moneuplotes</taxon>
    </lineage>
</organism>
<comment type="caution">
    <text evidence="2">The sequence shown here is derived from an EMBL/GenBank/DDBJ whole genome shotgun (WGS) entry which is preliminary data.</text>
</comment>
<sequence length="305" mass="34767">MGKLICNKRSFRALSLYNSCEIITPLDSLTHPCIDNQIDFNKIKREYDNYSHQTLYKPAHLISNSRPILNIRIEDSSRKTSEEEALNMENCTEIFGNLANKRPDLKLKPRVVIFHHNCNRRVNTCSLNQDLVGTMVTINLESFQIFNPLIRSSHKSDSSSKSPYSQKSLAKNSNEMSSVFKNLKKCQPANFAKSCYNGRGLWMSPPGRKHQHSVDSSIGVRKSKDLININTMHIKSNEILDKSCKPLRIPSIASIKPSRKISKVIPEEEKVSKGEIAERLKKGIREYREKARNFKSTSLTQESGN</sequence>
<name>A0AAD1Y3W5_EUPCR</name>
<evidence type="ECO:0000256" key="1">
    <source>
        <dbReference type="SAM" id="MobiDB-lite"/>
    </source>
</evidence>
<dbReference type="AlphaFoldDB" id="A0AAD1Y3W5"/>
<accession>A0AAD1Y3W5</accession>
<feature type="compositionally biased region" description="Low complexity" evidence="1">
    <location>
        <begin position="159"/>
        <end position="168"/>
    </location>
</feature>
<evidence type="ECO:0000313" key="2">
    <source>
        <dbReference type="EMBL" id="CAI2383590.1"/>
    </source>
</evidence>
<protein>
    <submittedName>
        <fullName evidence="2">Uncharacterized protein</fullName>
    </submittedName>
</protein>
<dbReference type="Proteomes" id="UP001295684">
    <property type="component" value="Unassembled WGS sequence"/>
</dbReference>
<proteinExistence type="predicted"/>
<feature type="region of interest" description="Disordered" evidence="1">
    <location>
        <begin position="152"/>
        <end position="171"/>
    </location>
</feature>
<dbReference type="EMBL" id="CAMPGE010025878">
    <property type="protein sequence ID" value="CAI2383590.1"/>
    <property type="molecule type" value="Genomic_DNA"/>
</dbReference>